<sequence>IAERNPLITLVRGKGLLNAIVIDSGEDSDLAWDICLRFRDYGLLAKPTHGNKIRLAPPLVITENSDYFNEYDFEDVKTHNESIYDKDRNSFAKRIEHVVEQCTRVSHSVKKNLEAGFFPIVLSGDHSSALGTISGIKAAYPDQTIGVIWIDAHADIHSPYTSPSGNIHGMPLAGVLETEQHWEEMKSIGYPGPKISGNDLVYFGVRDTEKAEDKQIEKLHIKNYKVDEIRYRGLETCVSEALVNLAHCDILYVSFDVDSMDCDLISYGTGTPVPRGFDQYEIIEIINQIIKSKKVVCIEFVEVNPLLDTKGNKMAETKSILGFCALSLGLSCAVEGQSIDKVITPKEVTRIEK</sequence>
<dbReference type="SUPFAM" id="SSF52768">
    <property type="entry name" value="Arginase/deacetylase"/>
    <property type="match status" value="1"/>
</dbReference>
<dbReference type="GO" id="GO:0005634">
    <property type="term" value="C:nucleus"/>
    <property type="evidence" value="ECO:0007669"/>
    <property type="project" value="TreeGrafter"/>
</dbReference>
<dbReference type="PROSITE" id="PS51409">
    <property type="entry name" value="ARGINASE_2"/>
    <property type="match status" value="1"/>
</dbReference>
<evidence type="ECO:0000256" key="6">
    <source>
        <dbReference type="ARBA" id="ARBA00022503"/>
    </source>
</evidence>
<comment type="pathway">
    <text evidence="2">Nitrogen metabolism; urea cycle; L-ornithine and urea from L-arginine: step 1/1.</text>
</comment>
<name>A0A4W5LDZ3_9TELE</name>
<protein>
    <recommendedName>
        <fullName evidence="4">Arginase</fullName>
        <ecNumber evidence="3">3.5.3.1</ecNumber>
    </recommendedName>
</protein>
<keyword evidence="6" id="KW-0056">Arginine metabolism</keyword>
<dbReference type="InterPro" id="IPR023696">
    <property type="entry name" value="Ureohydrolase_dom_sf"/>
</dbReference>
<evidence type="ECO:0000256" key="3">
    <source>
        <dbReference type="ARBA" id="ARBA00012168"/>
    </source>
</evidence>
<comment type="catalytic activity">
    <reaction evidence="10">
        <text>L-arginine + H2O = urea + L-ornithine</text>
        <dbReference type="Rhea" id="RHEA:20569"/>
        <dbReference type="ChEBI" id="CHEBI:15377"/>
        <dbReference type="ChEBI" id="CHEBI:16199"/>
        <dbReference type="ChEBI" id="CHEBI:32682"/>
        <dbReference type="ChEBI" id="CHEBI:46911"/>
        <dbReference type="EC" id="3.5.3.1"/>
    </reaction>
</comment>
<dbReference type="PANTHER" id="PTHR43782">
    <property type="entry name" value="ARGINASE"/>
    <property type="match status" value="1"/>
</dbReference>
<evidence type="ECO:0000313" key="13">
    <source>
        <dbReference type="Proteomes" id="UP000314982"/>
    </source>
</evidence>
<evidence type="ECO:0000256" key="10">
    <source>
        <dbReference type="ARBA" id="ARBA00047391"/>
    </source>
</evidence>
<evidence type="ECO:0000256" key="11">
    <source>
        <dbReference type="PROSITE-ProRule" id="PRU00742"/>
    </source>
</evidence>
<organism evidence="12 13">
    <name type="scientific">Hucho hucho</name>
    <name type="common">huchen</name>
    <dbReference type="NCBI Taxonomy" id="62062"/>
    <lineage>
        <taxon>Eukaryota</taxon>
        <taxon>Metazoa</taxon>
        <taxon>Chordata</taxon>
        <taxon>Craniata</taxon>
        <taxon>Vertebrata</taxon>
        <taxon>Euteleostomi</taxon>
        <taxon>Actinopterygii</taxon>
        <taxon>Neopterygii</taxon>
        <taxon>Teleostei</taxon>
        <taxon>Protacanthopterygii</taxon>
        <taxon>Salmoniformes</taxon>
        <taxon>Salmonidae</taxon>
        <taxon>Salmoninae</taxon>
        <taxon>Hucho</taxon>
    </lineage>
</organism>
<evidence type="ECO:0000256" key="1">
    <source>
        <dbReference type="ARBA" id="ARBA00001936"/>
    </source>
</evidence>
<dbReference type="GO" id="GO:0004053">
    <property type="term" value="F:arginase activity"/>
    <property type="evidence" value="ECO:0007669"/>
    <property type="project" value="UniProtKB-EC"/>
</dbReference>
<reference evidence="12" key="2">
    <citation type="submission" date="2025-08" db="UniProtKB">
        <authorList>
            <consortium name="Ensembl"/>
        </authorList>
    </citation>
    <scope>IDENTIFICATION</scope>
</reference>
<reference evidence="13" key="1">
    <citation type="submission" date="2018-06" db="EMBL/GenBank/DDBJ databases">
        <title>Genome assembly of Danube salmon.</title>
        <authorList>
            <person name="Macqueen D.J."/>
            <person name="Gundappa M.K."/>
        </authorList>
    </citation>
    <scope>NUCLEOTIDE SEQUENCE [LARGE SCALE GENOMIC DNA]</scope>
</reference>
<dbReference type="CDD" id="cd09989">
    <property type="entry name" value="Arginase"/>
    <property type="match status" value="1"/>
</dbReference>
<evidence type="ECO:0000256" key="4">
    <source>
        <dbReference type="ARBA" id="ARBA00018123"/>
    </source>
</evidence>
<dbReference type="Pfam" id="PF00491">
    <property type="entry name" value="Arginase"/>
    <property type="match status" value="1"/>
</dbReference>
<dbReference type="EC" id="3.5.3.1" evidence="3"/>
<dbReference type="PANTHER" id="PTHR43782:SF3">
    <property type="entry name" value="ARGINASE"/>
    <property type="match status" value="1"/>
</dbReference>
<dbReference type="PRINTS" id="PR00116">
    <property type="entry name" value="ARGINASE"/>
</dbReference>
<dbReference type="GO" id="GO:0005829">
    <property type="term" value="C:cytosol"/>
    <property type="evidence" value="ECO:0007669"/>
    <property type="project" value="TreeGrafter"/>
</dbReference>
<keyword evidence="8" id="KW-0378">Hydrolase</keyword>
<dbReference type="SUPFAM" id="SSF53383">
    <property type="entry name" value="PLP-dependent transferases"/>
    <property type="match status" value="1"/>
</dbReference>
<evidence type="ECO:0000256" key="8">
    <source>
        <dbReference type="ARBA" id="ARBA00022801"/>
    </source>
</evidence>
<proteinExistence type="inferred from homology"/>
<dbReference type="InterPro" id="IPR006035">
    <property type="entry name" value="Ureohydrolase"/>
</dbReference>
<dbReference type="GO" id="GO:0030145">
    <property type="term" value="F:manganese ion binding"/>
    <property type="evidence" value="ECO:0007669"/>
    <property type="project" value="TreeGrafter"/>
</dbReference>
<evidence type="ECO:0000256" key="5">
    <source>
        <dbReference type="ARBA" id="ARBA00022436"/>
    </source>
</evidence>
<keyword evidence="7" id="KW-0479">Metal-binding</keyword>
<dbReference type="GeneTree" id="ENSGT00950000183195"/>
<reference evidence="12" key="3">
    <citation type="submission" date="2025-09" db="UniProtKB">
        <authorList>
            <consortium name="Ensembl"/>
        </authorList>
    </citation>
    <scope>IDENTIFICATION</scope>
</reference>
<evidence type="ECO:0000256" key="7">
    <source>
        <dbReference type="ARBA" id="ARBA00022723"/>
    </source>
</evidence>
<dbReference type="GO" id="GO:0006525">
    <property type="term" value="P:arginine metabolic process"/>
    <property type="evidence" value="ECO:0007669"/>
    <property type="project" value="UniProtKB-KW"/>
</dbReference>
<dbReference type="InterPro" id="IPR014033">
    <property type="entry name" value="Arginase"/>
</dbReference>
<keyword evidence="5" id="KW-0835">Urea cycle</keyword>
<dbReference type="GO" id="GO:0000050">
    <property type="term" value="P:urea cycle"/>
    <property type="evidence" value="ECO:0007669"/>
    <property type="project" value="UniProtKB-KW"/>
</dbReference>
<dbReference type="AlphaFoldDB" id="A0A4W5LDZ3"/>
<evidence type="ECO:0000313" key="12">
    <source>
        <dbReference type="Ensembl" id="ENSHHUP00000024073.1"/>
    </source>
</evidence>
<dbReference type="Gene3D" id="3.40.800.10">
    <property type="entry name" value="Ureohydrolase domain"/>
    <property type="match status" value="1"/>
</dbReference>
<evidence type="ECO:0000256" key="2">
    <source>
        <dbReference type="ARBA" id="ARBA00005098"/>
    </source>
</evidence>
<comment type="cofactor">
    <cofactor evidence="1">
        <name>Mn(2+)</name>
        <dbReference type="ChEBI" id="CHEBI:29035"/>
    </cofactor>
</comment>
<dbReference type="Ensembl" id="ENSHHUT00000024979.1">
    <property type="protein sequence ID" value="ENSHHUP00000024073.1"/>
    <property type="gene ID" value="ENSHHUG00000015066.1"/>
</dbReference>
<accession>A0A4W5LDZ3</accession>
<comment type="similarity">
    <text evidence="11">Belongs to the arginase family.</text>
</comment>
<evidence type="ECO:0000256" key="9">
    <source>
        <dbReference type="ARBA" id="ARBA00023211"/>
    </source>
</evidence>
<keyword evidence="13" id="KW-1185">Reference proteome</keyword>
<dbReference type="STRING" id="62062.ENSHHUP00000024073"/>
<keyword evidence="9" id="KW-0464">Manganese</keyword>
<dbReference type="Proteomes" id="UP000314982">
    <property type="component" value="Unassembled WGS sequence"/>
</dbReference>
<dbReference type="InterPro" id="IPR015424">
    <property type="entry name" value="PyrdxlP-dep_Trfase"/>
</dbReference>